<evidence type="ECO:0000313" key="10">
    <source>
        <dbReference type="EMBL" id="QYM80665.1"/>
    </source>
</evidence>
<dbReference type="RefSeq" id="WP_220166168.1">
    <property type="nucleotide sequence ID" value="NZ_CP080507.1"/>
</dbReference>
<dbReference type="Pfam" id="PF02687">
    <property type="entry name" value="FtsX"/>
    <property type="match status" value="2"/>
</dbReference>
<keyword evidence="11" id="KW-1185">Reference proteome</keyword>
<dbReference type="NCBIfam" id="TIGR03434">
    <property type="entry name" value="ADOP"/>
    <property type="match status" value="1"/>
</dbReference>
<dbReference type="InterPro" id="IPR025857">
    <property type="entry name" value="MacB_PCD"/>
</dbReference>
<keyword evidence="4 7" id="KW-1133">Transmembrane helix</keyword>
<dbReference type="PANTHER" id="PTHR30572:SF4">
    <property type="entry name" value="ABC TRANSPORTER PERMEASE YTRF"/>
    <property type="match status" value="1"/>
</dbReference>
<sequence length="808" mass="86235">MLADFRAAVRQLAKCPGFTAVAVLTLALCIGANSAIFSVLNAILLKPYPWPESEQLVYANNTYPLMGLPDAGVSIPDYLDRRTAKSFVDGAIYSGTSVNLAAEGTAPERINALSASPSLFPLLRVPPLLGRTFTENETDPGAPRSAVLSYDLWQNRFGGDRAIIGRDIRLNGEPVTVVGVMPPGFYFPSPRTQLWIPFRITPAQRTDDERGTEFSNFIGRLKPGVSLAQAQAELDALQSALAARLPALAPFWKSSGFAPHVIGFLDFNVSGVRAMLWFVQAGVVAALLIGCANVASLLLARAMSRERELAIRAALGASRRRLVQLLLTESVVLFLAGGALGLVVALWGISALNHLGLDAMPRGYNVALDARVFVFTLVCALASGLAFGAFPAWQAASGRAVDALKEAGTRATASRRHLWLRSGLVVAEIALSLMLVATAALLVRSFARLQNVNPGFNPAHVLTAQLALPATKYPTPEKQAAFADAVLAQIRALPGVTAAGLTTTLPFSNTNSQSSYNIVGYTPPAGQPQPHGQVRQVTPGYFASLGIPLLRGRLIDERDTAARANVVVIDHFLADRYFAHRDPVGAHLKDDDGTKDWEIVGVVGTIKNANLDQPTAKETLYYSFAQSPARNVALTVKTARDPATLIAPLRQTVLALDPEQPLFDVKLMTERIDEALVRRRAPMLLIGIFATVALLLAALGVYGVLAFAVGQRTPEIGVRMALGAQRGDILRLILRQGTTLIAVGLALGLAGYLAVSRLLGQLLYDVAPTDPLTLLLAPALLAAVALLASFLPARRATKVDPLIALRSE</sequence>
<evidence type="ECO:0000313" key="11">
    <source>
        <dbReference type="Proteomes" id="UP000825051"/>
    </source>
</evidence>
<evidence type="ECO:0000259" key="9">
    <source>
        <dbReference type="Pfam" id="PF12704"/>
    </source>
</evidence>
<reference evidence="10" key="1">
    <citation type="submission" date="2021-08" db="EMBL/GenBank/DDBJ databases">
        <title>Genome of a novel bacterium of the phylum Verrucomicrobia, Oleiharenicola sp. KSB-15.</title>
        <authorList>
            <person name="Chung J.-H."/>
            <person name="Ahn J.-H."/>
            <person name="Yoon Y."/>
            <person name="Kim D.-Y."/>
            <person name="An S.-H."/>
            <person name="Park I."/>
            <person name="Yeon J."/>
        </authorList>
    </citation>
    <scope>NUCLEOTIDE SEQUENCE</scope>
    <source>
        <strain evidence="10">KSB-15</strain>
    </source>
</reference>
<dbReference type="KEGG" id="ole:K0B96_08710"/>
<dbReference type="InterPro" id="IPR050250">
    <property type="entry name" value="Macrolide_Exporter_MacB"/>
</dbReference>
<feature type="transmembrane region" description="Helical" evidence="7">
    <location>
        <begin position="775"/>
        <end position="793"/>
    </location>
</feature>
<dbReference type="GO" id="GO:0022857">
    <property type="term" value="F:transmembrane transporter activity"/>
    <property type="evidence" value="ECO:0007669"/>
    <property type="project" value="TreeGrafter"/>
</dbReference>
<name>A0A8F9XIR3_9BACT</name>
<evidence type="ECO:0000259" key="8">
    <source>
        <dbReference type="Pfam" id="PF02687"/>
    </source>
</evidence>
<comment type="subcellular location">
    <subcellularLocation>
        <location evidence="1">Cell membrane</location>
        <topology evidence="1">Multi-pass membrane protein</topology>
    </subcellularLocation>
</comment>
<feature type="transmembrane region" description="Helical" evidence="7">
    <location>
        <begin position="418"/>
        <end position="443"/>
    </location>
</feature>
<evidence type="ECO:0000256" key="7">
    <source>
        <dbReference type="SAM" id="Phobius"/>
    </source>
</evidence>
<evidence type="ECO:0000256" key="4">
    <source>
        <dbReference type="ARBA" id="ARBA00022989"/>
    </source>
</evidence>
<evidence type="ECO:0000256" key="6">
    <source>
        <dbReference type="ARBA" id="ARBA00038076"/>
    </source>
</evidence>
<evidence type="ECO:0000256" key="3">
    <source>
        <dbReference type="ARBA" id="ARBA00022692"/>
    </source>
</evidence>
<feature type="transmembrane region" description="Helical" evidence="7">
    <location>
        <begin position="275"/>
        <end position="301"/>
    </location>
</feature>
<gene>
    <name evidence="10" type="ORF">K0B96_08710</name>
</gene>
<evidence type="ECO:0000256" key="2">
    <source>
        <dbReference type="ARBA" id="ARBA00022475"/>
    </source>
</evidence>
<feature type="transmembrane region" description="Helical" evidence="7">
    <location>
        <begin position="322"/>
        <end position="350"/>
    </location>
</feature>
<keyword evidence="3 7" id="KW-0812">Transmembrane</keyword>
<comment type="similarity">
    <text evidence="6">Belongs to the ABC-4 integral membrane protein family.</text>
</comment>
<dbReference type="InterPro" id="IPR003838">
    <property type="entry name" value="ABC3_permease_C"/>
</dbReference>
<protein>
    <submittedName>
        <fullName evidence="10">ABC transporter permease</fullName>
    </submittedName>
</protein>
<feature type="domain" description="ABC3 transporter permease C-terminal" evidence="8">
    <location>
        <begin position="688"/>
        <end position="801"/>
    </location>
</feature>
<evidence type="ECO:0000256" key="5">
    <source>
        <dbReference type="ARBA" id="ARBA00023136"/>
    </source>
</evidence>
<evidence type="ECO:0000256" key="1">
    <source>
        <dbReference type="ARBA" id="ARBA00004651"/>
    </source>
</evidence>
<feature type="transmembrane region" description="Helical" evidence="7">
    <location>
        <begin position="370"/>
        <end position="390"/>
    </location>
</feature>
<dbReference type="PANTHER" id="PTHR30572">
    <property type="entry name" value="MEMBRANE COMPONENT OF TRANSPORTER-RELATED"/>
    <property type="match status" value="1"/>
</dbReference>
<dbReference type="InterPro" id="IPR017800">
    <property type="entry name" value="ADOP"/>
</dbReference>
<dbReference type="EMBL" id="CP080507">
    <property type="protein sequence ID" value="QYM80665.1"/>
    <property type="molecule type" value="Genomic_DNA"/>
</dbReference>
<dbReference type="GO" id="GO:0005886">
    <property type="term" value="C:plasma membrane"/>
    <property type="evidence" value="ECO:0007669"/>
    <property type="project" value="UniProtKB-SubCell"/>
</dbReference>
<keyword evidence="5 7" id="KW-0472">Membrane</keyword>
<dbReference type="Proteomes" id="UP000825051">
    <property type="component" value="Chromosome"/>
</dbReference>
<feature type="domain" description="MacB-like periplasmic core" evidence="9">
    <location>
        <begin position="448"/>
        <end position="650"/>
    </location>
</feature>
<accession>A0A8F9XIR3</accession>
<dbReference type="AlphaFoldDB" id="A0A8F9XIR3"/>
<proteinExistence type="inferred from homology"/>
<feature type="transmembrane region" description="Helical" evidence="7">
    <location>
        <begin position="732"/>
        <end position="755"/>
    </location>
</feature>
<organism evidence="10 11">
    <name type="scientific">Horticoccus luteus</name>
    <dbReference type="NCBI Taxonomy" id="2862869"/>
    <lineage>
        <taxon>Bacteria</taxon>
        <taxon>Pseudomonadati</taxon>
        <taxon>Verrucomicrobiota</taxon>
        <taxon>Opitutia</taxon>
        <taxon>Opitutales</taxon>
        <taxon>Opitutaceae</taxon>
        <taxon>Horticoccus</taxon>
    </lineage>
</organism>
<feature type="domain" description="ABC3 transporter permease C-terminal" evidence="8">
    <location>
        <begin position="283"/>
        <end position="396"/>
    </location>
</feature>
<keyword evidence="2" id="KW-1003">Cell membrane</keyword>
<feature type="domain" description="MacB-like periplasmic core" evidence="9">
    <location>
        <begin position="19"/>
        <end position="236"/>
    </location>
</feature>
<feature type="transmembrane region" description="Helical" evidence="7">
    <location>
        <begin position="683"/>
        <end position="711"/>
    </location>
</feature>
<dbReference type="Pfam" id="PF12704">
    <property type="entry name" value="MacB_PCD"/>
    <property type="match status" value="2"/>
</dbReference>